<evidence type="ECO:0000313" key="1">
    <source>
        <dbReference type="EMBL" id="QEG39375.1"/>
    </source>
</evidence>
<protein>
    <submittedName>
        <fullName evidence="1">Uncharacterized protein</fullName>
    </submittedName>
</protein>
<sequence length="44" mass="4445">MASRTAKSAIEKGGGGIDEIVFAIPGKGGQSKANLDAFCKAFSD</sequence>
<organism evidence="1 2">
    <name type="scientific">Roseimaritima ulvae</name>
    <dbReference type="NCBI Taxonomy" id="980254"/>
    <lineage>
        <taxon>Bacteria</taxon>
        <taxon>Pseudomonadati</taxon>
        <taxon>Planctomycetota</taxon>
        <taxon>Planctomycetia</taxon>
        <taxon>Pirellulales</taxon>
        <taxon>Pirellulaceae</taxon>
        <taxon>Roseimaritima</taxon>
    </lineage>
</organism>
<proteinExistence type="predicted"/>
<keyword evidence="2" id="KW-1185">Reference proteome</keyword>
<name>A0A5B9QPE2_9BACT</name>
<gene>
    <name evidence="1" type="ORF">UC8_13400</name>
</gene>
<dbReference type="Proteomes" id="UP000325286">
    <property type="component" value="Chromosome"/>
</dbReference>
<dbReference type="AlphaFoldDB" id="A0A5B9QPE2"/>
<dbReference type="EMBL" id="CP042914">
    <property type="protein sequence ID" value="QEG39375.1"/>
    <property type="molecule type" value="Genomic_DNA"/>
</dbReference>
<accession>A0A5B9QPE2</accession>
<evidence type="ECO:0000313" key="2">
    <source>
        <dbReference type="Proteomes" id="UP000325286"/>
    </source>
</evidence>
<dbReference type="KEGG" id="rul:UC8_13400"/>
<reference evidence="1 2" key="1">
    <citation type="submission" date="2019-08" db="EMBL/GenBank/DDBJ databases">
        <title>Deep-cultivation of Planctomycetes and their phenomic and genomic characterization uncovers novel biology.</title>
        <authorList>
            <person name="Wiegand S."/>
            <person name="Jogler M."/>
            <person name="Boedeker C."/>
            <person name="Pinto D."/>
            <person name="Vollmers J."/>
            <person name="Rivas-Marin E."/>
            <person name="Kohn T."/>
            <person name="Peeters S.H."/>
            <person name="Heuer A."/>
            <person name="Rast P."/>
            <person name="Oberbeckmann S."/>
            <person name="Bunk B."/>
            <person name="Jeske O."/>
            <person name="Meyerdierks A."/>
            <person name="Storesund J.E."/>
            <person name="Kallscheuer N."/>
            <person name="Luecker S."/>
            <person name="Lage O.M."/>
            <person name="Pohl T."/>
            <person name="Merkel B.J."/>
            <person name="Hornburger P."/>
            <person name="Mueller R.-W."/>
            <person name="Bruemmer F."/>
            <person name="Labrenz M."/>
            <person name="Spormann A.M."/>
            <person name="Op den Camp H."/>
            <person name="Overmann J."/>
            <person name="Amann R."/>
            <person name="Jetten M.S.M."/>
            <person name="Mascher T."/>
            <person name="Medema M.H."/>
            <person name="Devos D.P."/>
            <person name="Kaster A.-K."/>
            <person name="Ovreas L."/>
            <person name="Rohde M."/>
            <person name="Galperin M.Y."/>
            <person name="Jogler C."/>
        </authorList>
    </citation>
    <scope>NUCLEOTIDE SEQUENCE [LARGE SCALE GENOMIC DNA]</scope>
    <source>
        <strain evidence="1 2">UC8</strain>
    </source>
</reference>